<dbReference type="Proteomes" id="UP001374535">
    <property type="component" value="Chromosome 6"/>
</dbReference>
<name>A0AAQ3RUT8_VIGMU</name>
<feature type="region of interest" description="Disordered" evidence="1">
    <location>
        <begin position="1"/>
        <end position="32"/>
    </location>
</feature>
<reference evidence="4 5" key="1">
    <citation type="journal article" date="2023" name="Life. Sci Alliance">
        <title>Evolutionary insights into 3D genome organization and epigenetic landscape of Vigna mungo.</title>
        <authorList>
            <person name="Junaid A."/>
            <person name="Singh B."/>
            <person name="Bhatia S."/>
        </authorList>
    </citation>
    <scope>NUCLEOTIDE SEQUENCE [LARGE SCALE GENOMIC DNA]</scope>
    <source>
        <strain evidence="4">Urdbean</strain>
    </source>
</reference>
<dbReference type="InterPro" id="IPR046830">
    <property type="entry name" value="Calmod_bind_M"/>
</dbReference>
<evidence type="ECO:0000259" key="2">
    <source>
        <dbReference type="Pfam" id="PF07887"/>
    </source>
</evidence>
<feature type="domain" description="Calmodulin binding protein central" evidence="3">
    <location>
        <begin position="253"/>
        <end position="317"/>
    </location>
</feature>
<organism evidence="4 5">
    <name type="scientific">Vigna mungo</name>
    <name type="common">Black gram</name>
    <name type="synonym">Phaseolus mungo</name>
    <dbReference type="NCBI Taxonomy" id="3915"/>
    <lineage>
        <taxon>Eukaryota</taxon>
        <taxon>Viridiplantae</taxon>
        <taxon>Streptophyta</taxon>
        <taxon>Embryophyta</taxon>
        <taxon>Tracheophyta</taxon>
        <taxon>Spermatophyta</taxon>
        <taxon>Magnoliopsida</taxon>
        <taxon>eudicotyledons</taxon>
        <taxon>Gunneridae</taxon>
        <taxon>Pentapetalae</taxon>
        <taxon>rosids</taxon>
        <taxon>fabids</taxon>
        <taxon>Fabales</taxon>
        <taxon>Fabaceae</taxon>
        <taxon>Papilionoideae</taxon>
        <taxon>50 kb inversion clade</taxon>
        <taxon>NPAAA clade</taxon>
        <taxon>indigoferoid/millettioid clade</taxon>
        <taxon>Phaseoleae</taxon>
        <taxon>Vigna</taxon>
    </lineage>
</organism>
<dbReference type="GO" id="GO:0005516">
    <property type="term" value="F:calmodulin binding"/>
    <property type="evidence" value="ECO:0007669"/>
    <property type="project" value="InterPro"/>
</dbReference>
<gene>
    <name evidence="4" type="ORF">V8G54_021995</name>
</gene>
<protein>
    <submittedName>
        <fullName evidence="4">Uncharacterized protein</fullName>
    </submittedName>
</protein>
<dbReference type="EMBL" id="CP144695">
    <property type="protein sequence ID" value="WVZ08649.1"/>
    <property type="molecule type" value="Genomic_DNA"/>
</dbReference>
<dbReference type="GO" id="GO:0043565">
    <property type="term" value="F:sequence-specific DNA binding"/>
    <property type="evidence" value="ECO:0007669"/>
    <property type="project" value="TreeGrafter"/>
</dbReference>
<dbReference type="InterPro" id="IPR046831">
    <property type="entry name" value="Calmodulin_bind_N"/>
</dbReference>
<dbReference type="AlphaFoldDB" id="A0AAQ3RUT8"/>
<feature type="domain" description="Calmodulin binding protein-like N-terminal" evidence="2">
    <location>
        <begin position="92"/>
        <end position="240"/>
    </location>
</feature>
<evidence type="ECO:0000313" key="5">
    <source>
        <dbReference type="Proteomes" id="UP001374535"/>
    </source>
</evidence>
<evidence type="ECO:0000256" key="1">
    <source>
        <dbReference type="SAM" id="MobiDB-lite"/>
    </source>
</evidence>
<dbReference type="GO" id="GO:0005634">
    <property type="term" value="C:nucleus"/>
    <property type="evidence" value="ECO:0007669"/>
    <property type="project" value="TreeGrafter"/>
</dbReference>
<dbReference type="GO" id="GO:0080142">
    <property type="term" value="P:regulation of salicylic acid biosynthetic process"/>
    <property type="evidence" value="ECO:0007669"/>
    <property type="project" value="TreeGrafter"/>
</dbReference>
<proteinExistence type="predicted"/>
<dbReference type="Pfam" id="PF07887">
    <property type="entry name" value="Calmodulin_bind"/>
    <property type="match status" value="1"/>
</dbReference>
<dbReference type="PANTHER" id="PTHR31713">
    <property type="entry name" value="OS02G0177800 PROTEIN"/>
    <property type="match status" value="1"/>
</dbReference>
<dbReference type="PANTHER" id="PTHR31713:SF92">
    <property type="entry name" value="CALMODULIN-BINDING PROTEIN"/>
    <property type="match status" value="1"/>
</dbReference>
<feature type="compositionally biased region" description="Basic and acidic residues" evidence="1">
    <location>
        <begin position="16"/>
        <end position="32"/>
    </location>
</feature>
<sequence length="435" mass="50054">MSRPKLLRSTLSYPMESKRQSQEEDKRGDQKRSRQNSQLWEILSIRRYLPLIWNEPYLEDFIRNTIREVVELQLPRLTSSIQTEISGGRRFLKLVFRNELPDTIYTMSKLKARDNNPLEVVLFDTKSKSIVSDENDPLSSIKVEICALDGEFGSDGSENWSKDEFKSKILRPRSNKGQLLKGDTVFALKNGVGFIHNQFTDNSHCIRTGRFRLGAMVAKSNMNDALIIKEGISKPFRVKDYRSELNKRMDPTLSDEIWHLKHISKKGKIFELLSKNGIHTVGDFLKELETNPLSLEEKLGKIPSKRKREEIYKQAKKAKHAETGVAETILFEGQNYLSENNTFSDQMQACQSSRGLMQIELINGAPDQDVQRPDFPIAEQEESLCRRGIEDWFDELSQNDEFDLLINPLLPPCNNDEAEPDRTVICIDQTKGKAR</sequence>
<dbReference type="InterPro" id="IPR012416">
    <property type="entry name" value="CBP60"/>
</dbReference>
<dbReference type="Pfam" id="PF20451">
    <property type="entry name" value="Calmod_bind_M"/>
    <property type="match status" value="1"/>
</dbReference>
<dbReference type="GO" id="GO:0003700">
    <property type="term" value="F:DNA-binding transcription factor activity"/>
    <property type="evidence" value="ECO:0007669"/>
    <property type="project" value="TreeGrafter"/>
</dbReference>
<evidence type="ECO:0000259" key="3">
    <source>
        <dbReference type="Pfam" id="PF20451"/>
    </source>
</evidence>
<evidence type="ECO:0000313" key="4">
    <source>
        <dbReference type="EMBL" id="WVZ08649.1"/>
    </source>
</evidence>
<accession>A0AAQ3RUT8</accession>
<keyword evidence="5" id="KW-1185">Reference proteome</keyword>